<sequence>MLHRLVLAALAISAASFMTALPSWAQMSPDLSGRWVWAVEGRTVFIIDIPDRDSPVATLTRPSSLVLLQDGALSGVNGPVFTEDLKVNALTADHITLTRPNDEVYEIRLAAKDWATFAFVGGPPMSPLSLYRPHDPATVETDWGGDRAYGRLEPDTDVSDDPAVKALFDADQADRDDMLTVGPQVAVKDAARRAELTQLMQAGVLKSGRDYYRAAFIYQHGDQPDDYLLAHVLAVTAMAKGFSDAGWIAAATLDRYLQESGSAQIYGTQFQIPFNGDPVTQRSYNRDLLPDSARIAVGVPTLAGQEEQRQSYERERAARSSSVRN</sequence>
<protein>
    <submittedName>
        <fullName evidence="3">Uncharacterized protein</fullName>
    </submittedName>
</protein>
<reference evidence="3 4" key="1">
    <citation type="submission" date="2020-08" db="EMBL/GenBank/DDBJ databases">
        <title>Genomic Encyclopedia of Type Strains, Phase IV (KMG-IV): sequencing the most valuable type-strain genomes for metagenomic binning, comparative biology and taxonomic classification.</title>
        <authorList>
            <person name="Goeker M."/>
        </authorList>
    </citation>
    <scope>NUCLEOTIDE SEQUENCE [LARGE SCALE GENOMIC DNA]</scope>
    <source>
        <strain evidence="3 4">DSM 14878</strain>
    </source>
</reference>
<evidence type="ECO:0000313" key="3">
    <source>
        <dbReference type="EMBL" id="MBB3871505.1"/>
    </source>
</evidence>
<organism evidence="3 4">
    <name type="scientific">Brevundimonas mediterranea</name>
    <dbReference type="NCBI Taxonomy" id="74329"/>
    <lineage>
        <taxon>Bacteria</taxon>
        <taxon>Pseudomonadati</taxon>
        <taxon>Pseudomonadota</taxon>
        <taxon>Alphaproteobacteria</taxon>
        <taxon>Caulobacterales</taxon>
        <taxon>Caulobacteraceae</taxon>
        <taxon>Brevundimonas</taxon>
    </lineage>
</organism>
<evidence type="ECO:0000256" key="1">
    <source>
        <dbReference type="SAM" id="MobiDB-lite"/>
    </source>
</evidence>
<evidence type="ECO:0000313" key="4">
    <source>
        <dbReference type="Proteomes" id="UP000532936"/>
    </source>
</evidence>
<name>A0A7W6A4C8_9CAUL</name>
<dbReference type="AlphaFoldDB" id="A0A7W6A4C8"/>
<feature type="region of interest" description="Disordered" evidence="1">
    <location>
        <begin position="304"/>
        <end position="325"/>
    </location>
</feature>
<comment type="caution">
    <text evidence="3">The sequence shown here is derived from an EMBL/GenBank/DDBJ whole genome shotgun (WGS) entry which is preliminary data.</text>
</comment>
<dbReference type="EMBL" id="JACIDA010000001">
    <property type="protein sequence ID" value="MBB3871505.1"/>
    <property type="molecule type" value="Genomic_DNA"/>
</dbReference>
<accession>A0A7W6A4C8</accession>
<dbReference type="Proteomes" id="UP000532936">
    <property type="component" value="Unassembled WGS sequence"/>
</dbReference>
<proteinExistence type="predicted"/>
<dbReference type="RefSeq" id="WP_183195689.1">
    <property type="nucleotide sequence ID" value="NZ_JACIDA010000001.1"/>
</dbReference>
<feature type="compositionally biased region" description="Basic and acidic residues" evidence="1">
    <location>
        <begin position="306"/>
        <end position="318"/>
    </location>
</feature>
<keyword evidence="2" id="KW-0732">Signal</keyword>
<evidence type="ECO:0000256" key="2">
    <source>
        <dbReference type="SAM" id="SignalP"/>
    </source>
</evidence>
<feature type="signal peptide" evidence="2">
    <location>
        <begin position="1"/>
        <end position="25"/>
    </location>
</feature>
<feature type="chain" id="PRO_5030980518" evidence="2">
    <location>
        <begin position="26"/>
        <end position="325"/>
    </location>
</feature>
<gene>
    <name evidence="3" type="ORF">GGR11_001019</name>
</gene>